<dbReference type="RefSeq" id="WP_161832615.1">
    <property type="nucleotide sequence ID" value="NZ_AP028127.1"/>
</dbReference>
<keyword evidence="2" id="KW-1185">Reference proteome</keyword>
<dbReference type="Proteomes" id="UP001432099">
    <property type="component" value="Chromosome"/>
</dbReference>
<evidence type="ECO:0000313" key="1">
    <source>
        <dbReference type="EMBL" id="BEH91709.1"/>
    </source>
</evidence>
<reference evidence="1" key="1">
    <citation type="journal article" date="2024" name="Int. J. Syst. Evol. Microbiol.">
        <title>Turicibacter faecis sp. nov., isolated from faeces of heart failure mouse model.</title>
        <authorList>
            <person name="Imamura Y."/>
            <person name="Motooka D."/>
            <person name="Nakajima Y."/>
            <person name="Ito S."/>
            <person name="Kitakaze M."/>
            <person name="Iida T."/>
            <person name="Nakamura S."/>
        </authorList>
    </citation>
    <scope>NUCLEOTIDE SEQUENCE</scope>
    <source>
        <strain evidence="1">TC023</strain>
    </source>
</reference>
<organism evidence="1 2">
    <name type="scientific">Turicibacter faecis</name>
    <dbReference type="NCBI Taxonomy" id="2963365"/>
    <lineage>
        <taxon>Bacteria</taxon>
        <taxon>Bacillati</taxon>
        <taxon>Bacillota</taxon>
        <taxon>Erysipelotrichia</taxon>
        <taxon>Erysipelotrichales</taxon>
        <taxon>Turicibacteraceae</taxon>
        <taxon>Turicibacter</taxon>
    </lineage>
</organism>
<protein>
    <recommendedName>
        <fullName evidence="3">ComF family protein</fullName>
    </recommendedName>
</protein>
<proteinExistence type="predicted"/>
<dbReference type="EMBL" id="AP028127">
    <property type="protein sequence ID" value="BEH91709.1"/>
    <property type="molecule type" value="Genomic_DNA"/>
</dbReference>
<evidence type="ECO:0000313" key="2">
    <source>
        <dbReference type="Proteomes" id="UP001432099"/>
    </source>
</evidence>
<gene>
    <name evidence="1" type="ORF">T23_18110</name>
</gene>
<evidence type="ECO:0008006" key="3">
    <source>
        <dbReference type="Google" id="ProtNLM"/>
    </source>
</evidence>
<accession>A0ABM8INY8</accession>
<sequence>MRCLVCFQLITIHNLQDIFALNDPCLCSKCKRNLKIGENHCLFEQNEWLLSVLERLDQGDLVLLQLFIPQYVKEIRKQFRSYKSVTILDMSGEGPYPWSDVLLEQLEKFFSKIQIGQIRLVLSTEQDERTIKVY</sequence>
<name>A0ABM8INY8_9FIRM</name>